<feature type="region of interest" description="Disordered" evidence="1">
    <location>
        <begin position="47"/>
        <end position="66"/>
    </location>
</feature>
<name>A0A1A6GQQ8_NEOLE</name>
<proteinExistence type="predicted"/>
<evidence type="ECO:0000256" key="1">
    <source>
        <dbReference type="SAM" id="MobiDB-lite"/>
    </source>
</evidence>
<dbReference type="Pfam" id="PF16122">
    <property type="entry name" value="40S_SA_C"/>
    <property type="match status" value="1"/>
</dbReference>
<evidence type="ECO:0000313" key="3">
    <source>
        <dbReference type="EMBL" id="OBS68648.1"/>
    </source>
</evidence>
<comment type="caution">
    <text evidence="3">The sequence shown here is derived from an EMBL/GenBank/DDBJ whole genome shotgun (WGS) entry which is preliminary data.</text>
</comment>
<dbReference type="InterPro" id="IPR032281">
    <property type="entry name" value="Ribosomal_uS2_C"/>
</dbReference>
<evidence type="ECO:0000259" key="2">
    <source>
        <dbReference type="Pfam" id="PF16122"/>
    </source>
</evidence>
<dbReference type="AlphaFoldDB" id="A0A1A6GQQ8"/>
<evidence type="ECO:0000313" key="4">
    <source>
        <dbReference type="Proteomes" id="UP000092124"/>
    </source>
</evidence>
<dbReference type="Proteomes" id="UP000092124">
    <property type="component" value="Unassembled WGS sequence"/>
</dbReference>
<protein>
    <recommendedName>
        <fullName evidence="2">Small ribosomal subunit protein uS2 C-terminal domain-containing protein</fullName>
    </recommendedName>
</protein>
<feature type="domain" description="Small ribosomal subunit protein uS2 C-terminal" evidence="2">
    <location>
        <begin position="5"/>
        <end position="28"/>
    </location>
</feature>
<dbReference type="EMBL" id="LZPO01075884">
    <property type="protein sequence ID" value="OBS68648.1"/>
    <property type="molecule type" value="Genomic_DNA"/>
</dbReference>
<keyword evidence="4" id="KW-1185">Reference proteome</keyword>
<gene>
    <name evidence="3" type="ORF">A6R68_02810</name>
</gene>
<organism evidence="3 4">
    <name type="scientific">Neotoma lepida</name>
    <name type="common">Desert woodrat</name>
    <dbReference type="NCBI Taxonomy" id="56216"/>
    <lineage>
        <taxon>Eukaryota</taxon>
        <taxon>Metazoa</taxon>
        <taxon>Chordata</taxon>
        <taxon>Craniata</taxon>
        <taxon>Vertebrata</taxon>
        <taxon>Euteleostomi</taxon>
        <taxon>Mammalia</taxon>
        <taxon>Eutheria</taxon>
        <taxon>Euarchontoglires</taxon>
        <taxon>Glires</taxon>
        <taxon>Rodentia</taxon>
        <taxon>Myomorpha</taxon>
        <taxon>Muroidea</taxon>
        <taxon>Cricetidae</taxon>
        <taxon>Neotominae</taxon>
        <taxon>Neotoma</taxon>
    </lineage>
</organism>
<sequence length="66" mass="7554">MPNLYFYRDPEKVEKEEQATAEVCAVEEFGGIIRLHTAISEDQDFLDSSMPNELPCQNTAIHQEKP</sequence>
<accession>A0A1A6GQQ8</accession>
<feature type="compositionally biased region" description="Polar residues" evidence="1">
    <location>
        <begin position="49"/>
        <end position="66"/>
    </location>
</feature>
<reference evidence="3 4" key="1">
    <citation type="submission" date="2016-06" db="EMBL/GenBank/DDBJ databases">
        <title>The Draft Genome Sequence and Annotation of the Desert Woodrat Neotoma lepida.</title>
        <authorList>
            <person name="Campbell M."/>
            <person name="Oakeson K.F."/>
            <person name="Yandell M."/>
            <person name="Halpert J.R."/>
            <person name="Dearing D."/>
        </authorList>
    </citation>
    <scope>NUCLEOTIDE SEQUENCE [LARGE SCALE GENOMIC DNA]</scope>
    <source>
        <strain evidence="3">417</strain>
        <tissue evidence="3">Liver</tissue>
    </source>
</reference>